<keyword evidence="2" id="KW-1185">Reference proteome</keyword>
<protein>
    <submittedName>
        <fullName evidence="1">Uncharacterized protein</fullName>
    </submittedName>
</protein>
<comment type="caution">
    <text evidence="1">The sequence shown here is derived from an EMBL/GenBank/DDBJ whole genome shotgun (WGS) entry which is preliminary data.</text>
</comment>
<accession>A0AAD8E4L1</accession>
<dbReference type="AlphaFoldDB" id="A0AAD8E4L1"/>
<organism evidence="1 2">
    <name type="scientific">Diploptera punctata</name>
    <name type="common">Pacific beetle cockroach</name>
    <dbReference type="NCBI Taxonomy" id="6984"/>
    <lineage>
        <taxon>Eukaryota</taxon>
        <taxon>Metazoa</taxon>
        <taxon>Ecdysozoa</taxon>
        <taxon>Arthropoda</taxon>
        <taxon>Hexapoda</taxon>
        <taxon>Insecta</taxon>
        <taxon>Pterygota</taxon>
        <taxon>Neoptera</taxon>
        <taxon>Polyneoptera</taxon>
        <taxon>Dictyoptera</taxon>
        <taxon>Blattodea</taxon>
        <taxon>Blaberoidea</taxon>
        <taxon>Blaberidae</taxon>
        <taxon>Diplopterinae</taxon>
        <taxon>Diploptera</taxon>
    </lineage>
</organism>
<gene>
    <name evidence="1" type="ORF">L9F63_025492</name>
</gene>
<feature type="non-terminal residue" evidence="1">
    <location>
        <position position="1"/>
    </location>
</feature>
<feature type="non-terminal residue" evidence="1">
    <location>
        <position position="77"/>
    </location>
</feature>
<evidence type="ECO:0000313" key="2">
    <source>
        <dbReference type="Proteomes" id="UP001233999"/>
    </source>
</evidence>
<sequence>NHSLRRMVGVFFCGFGVSNNLRICCFRNHSAADLFFPRLCSRFPRKCDCSHQMEESAGSEPQFPRLGCVYNVTYVFG</sequence>
<dbReference type="EMBL" id="JASPKZ010009605">
    <property type="protein sequence ID" value="KAJ9576614.1"/>
    <property type="molecule type" value="Genomic_DNA"/>
</dbReference>
<dbReference type="Proteomes" id="UP001233999">
    <property type="component" value="Unassembled WGS sequence"/>
</dbReference>
<reference evidence="1" key="1">
    <citation type="journal article" date="2023" name="IScience">
        <title>Live-bearing cockroach genome reveals convergent evolutionary mechanisms linked to viviparity in insects and beyond.</title>
        <authorList>
            <person name="Fouks B."/>
            <person name="Harrison M.C."/>
            <person name="Mikhailova A.A."/>
            <person name="Marchal E."/>
            <person name="English S."/>
            <person name="Carruthers M."/>
            <person name="Jennings E.C."/>
            <person name="Chiamaka E.L."/>
            <person name="Frigard R.A."/>
            <person name="Pippel M."/>
            <person name="Attardo G.M."/>
            <person name="Benoit J.B."/>
            <person name="Bornberg-Bauer E."/>
            <person name="Tobe S.S."/>
        </authorList>
    </citation>
    <scope>NUCLEOTIDE SEQUENCE</scope>
    <source>
        <strain evidence="1">Stay&amp;Tobe</strain>
    </source>
</reference>
<name>A0AAD8E4L1_DIPPU</name>
<evidence type="ECO:0000313" key="1">
    <source>
        <dbReference type="EMBL" id="KAJ9576614.1"/>
    </source>
</evidence>
<proteinExistence type="predicted"/>
<reference evidence="1" key="2">
    <citation type="submission" date="2023-05" db="EMBL/GenBank/DDBJ databases">
        <authorList>
            <person name="Fouks B."/>
        </authorList>
    </citation>
    <scope>NUCLEOTIDE SEQUENCE</scope>
    <source>
        <strain evidence="1">Stay&amp;Tobe</strain>
        <tissue evidence="1">Testes</tissue>
    </source>
</reference>